<dbReference type="EC" id="2.3.1.6" evidence="5"/>
<dbReference type="PANTHER" id="PTHR22589:SF14">
    <property type="entry name" value="CHOLINE O-ACETYLTRANSFERASE"/>
    <property type="match status" value="1"/>
</dbReference>
<evidence type="ECO:0000256" key="1">
    <source>
        <dbReference type="ARBA" id="ARBA00005232"/>
    </source>
</evidence>
<dbReference type="EMBL" id="UYSL01021572">
    <property type="protein sequence ID" value="VDL78613.1"/>
    <property type="molecule type" value="Genomic_DNA"/>
</dbReference>
<evidence type="ECO:0000259" key="9">
    <source>
        <dbReference type="Pfam" id="PF00755"/>
    </source>
</evidence>
<evidence type="ECO:0000256" key="6">
    <source>
        <dbReference type="ARBA" id="ARBA00040495"/>
    </source>
</evidence>
<evidence type="ECO:0000256" key="8">
    <source>
        <dbReference type="RuleBase" id="RU003801"/>
    </source>
</evidence>
<dbReference type="WBParaSite" id="NBR_0001501801-mRNA-1">
    <property type="protein sequence ID" value="NBR_0001501801-mRNA-1"/>
    <property type="gene ID" value="NBR_0001501801"/>
</dbReference>
<dbReference type="InterPro" id="IPR000542">
    <property type="entry name" value="Carn_acyl_trans"/>
</dbReference>
<evidence type="ECO:0000313" key="10">
    <source>
        <dbReference type="EMBL" id="VDL78613.1"/>
    </source>
</evidence>
<keyword evidence="11" id="KW-1185">Reference proteome</keyword>
<dbReference type="GO" id="GO:0005737">
    <property type="term" value="C:cytoplasm"/>
    <property type="evidence" value="ECO:0007669"/>
    <property type="project" value="TreeGrafter"/>
</dbReference>
<evidence type="ECO:0000256" key="3">
    <source>
        <dbReference type="ARBA" id="ARBA00022979"/>
    </source>
</evidence>
<dbReference type="OMA" id="WEITEPI"/>
<dbReference type="PROSITE" id="PS00440">
    <property type="entry name" value="ACYLTRANSF_C_2"/>
    <property type="match status" value="1"/>
</dbReference>
<dbReference type="GO" id="GO:0045202">
    <property type="term" value="C:synapse"/>
    <property type="evidence" value="ECO:0007669"/>
    <property type="project" value="GOC"/>
</dbReference>
<dbReference type="Proteomes" id="UP000271162">
    <property type="component" value="Unassembled WGS sequence"/>
</dbReference>
<dbReference type="AlphaFoldDB" id="A0A158R240"/>
<comment type="similarity">
    <text evidence="1 8">Belongs to the carnitine/choline acetyltransferase family.</text>
</comment>
<evidence type="ECO:0000256" key="4">
    <source>
        <dbReference type="ARBA" id="ARBA00023315"/>
    </source>
</evidence>
<proteinExistence type="inferred from homology"/>
<dbReference type="SUPFAM" id="SSF52777">
    <property type="entry name" value="CoA-dependent acyltransferases"/>
    <property type="match status" value="2"/>
</dbReference>
<dbReference type="GO" id="GO:0008292">
    <property type="term" value="P:acetylcholine biosynthetic process"/>
    <property type="evidence" value="ECO:0007669"/>
    <property type="project" value="TreeGrafter"/>
</dbReference>
<dbReference type="InterPro" id="IPR039551">
    <property type="entry name" value="Cho/carn_acyl_trans"/>
</dbReference>
<keyword evidence="3" id="KW-0530">Neurotransmitter biosynthesis</keyword>
<keyword evidence="4 8" id="KW-0012">Acyltransferase</keyword>
<dbReference type="Gene3D" id="3.30.559.10">
    <property type="entry name" value="Chloramphenicol acetyltransferase-like domain"/>
    <property type="match status" value="1"/>
</dbReference>
<dbReference type="InterPro" id="IPR042231">
    <property type="entry name" value="Cho/carn_acyl_trans_2"/>
</dbReference>
<evidence type="ECO:0000313" key="11">
    <source>
        <dbReference type="Proteomes" id="UP000271162"/>
    </source>
</evidence>
<organism evidence="12">
    <name type="scientific">Nippostrongylus brasiliensis</name>
    <name type="common">Rat hookworm</name>
    <dbReference type="NCBI Taxonomy" id="27835"/>
    <lineage>
        <taxon>Eukaryota</taxon>
        <taxon>Metazoa</taxon>
        <taxon>Ecdysozoa</taxon>
        <taxon>Nematoda</taxon>
        <taxon>Chromadorea</taxon>
        <taxon>Rhabditida</taxon>
        <taxon>Rhabditina</taxon>
        <taxon>Rhabditomorpha</taxon>
        <taxon>Strongyloidea</taxon>
        <taxon>Heligmosomidae</taxon>
        <taxon>Nippostrongylus</taxon>
    </lineage>
</organism>
<dbReference type="Gene3D" id="3.30.559.70">
    <property type="entry name" value="Choline/Carnitine o-acyltransferase, domain 2"/>
    <property type="match status" value="1"/>
</dbReference>
<sequence length="449" mass="51982">MNTAKRSSAIGGVMMFVELSVGHYYSYSFQRPLPKPPVPPLDHCLNRYLEYAEVVARGNEETLKKTRHVVEEFRNSGQIYQQRLLRLAEKDENWVNRFWLAEMYLRIRLPLPVNTSPAYIFPKQHFKDEDDWLRYTALLIRGFADYKDKIDTKQLEREISTGKNKVNMCMQQYERILSCYRQPATAEDEHIIKPKRNRENEHILAFVVHTRVGGNLQPFAEVLFQLKQVLRMSDARKGFAVAVGASGVGDRDRAAEFWENMRQVDVNCISLNWAREALFVVCLDDEEKPKLFPNHPTLDAKEKDLVQQGKHILTGGGSHKHGLNRWYDATIQLVVSKDGTNGLCIEHSCAEGIVIINMAESALRFERENRSRNLISRAEREMSAKPLSWHVDTSSLEILKKQTMEFDELFDELDLEVLWFDDFGREFIKKAGFSPDGFVQLALQLAHFK</sequence>
<dbReference type="STRING" id="27835.A0A158R240"/>
<evidence type="ECO:0000256" key="2">
    <source>
        <dbReference type="ARBA" id="ARBA00022679"/>
    </source>
</evidence>
<gene>
    <name evidence="10" type="ORF">NBR_LOCUS15019</name>
</gene>
<dbReference type="PANTHER" id="PTHR22589">
    <property type="entry name" value="CARNITINE O-ACYLTRANSFERASE"/>
    <property type="match status" value="1"/>
</dbReference>
<reference evidence="10 11" key="2">
    <citation type="submission" date="2018-11" db="EMBL/GenBank/DDBJ databases">
        <authorList>
            <consortium name="Pathogen Informatics"/>
        </authorList>
    </citation>
    <scope>NUCLEOTIDE SEQUENCE [LARGE SCALE GENOMIC DNA]</scope>
</reference>
<reference evidence="12" key="1">
    <citation type="submission" date="2016-04" db="UniProtKB">
        <authorList>
            <consortium name="WormBaseParasite"/>
        </authorList>
    </citation>
    <scope>IDENTIFICATION</scope>
</reference>
<dbReference type="GO" id="GO:0007274">
    <property type="term" value="P:neuromuscular synaptic transmission"/>
    <property type="evidence" value="ECO:0007669"/>
    <property type="project" value="TreeGrafter"/>
</dbReference>
<keyword evidence="2 8" id="KW-0808">Transferase</keyword>
<dbReference type="Pfam" id="PF00755">
    <property type="entry name" value="Carn_acyltransf"/>
    <property type="match status" value="1"/>
</dbReference>
<accession>A0A158R240</accession>
<feature type="domain" description="Choline/carnitine acyltransferase" evidence="9">
    <location>
        <begin position="37"/>
        <end position="449"/>
    </location>
</feature>
<evidence type="ECO:0000256" key="5">
    <source>
        <dbReference type="ARBA" id="ARBA00039091"/>
    </source>
</evidence>
<feature type="active site" description="Proton acceptor" evidence="7">
    <location>
        <position position="347"/>
    </location>
</feature>
<dbReference type="InterPro" id="IPR023213">
    <property type="entry name" value="CAT-like_dom_sf"/>
</dbReference>
<protein>
    <recommendedName>
        <fullName evidence="6">Choline O-acetyltransferase</fullName>
        <ecNumber evidence="5">2.3.1.6</ecNumber>
    </recommendedName>
</protein>
<name>A0A158R240_NIPBR</name>
<evidence type="ECO:0000313" key="12">
    <source>
        <dbReference type="WBParaSite" id="NBR_0001501801-mRNA-1"/>
    </source>
</evidence>
<dbReference type="GO" id="GO:0004102">
    <property type="term" value="F:choline O-acetyltransferase activity"/>
    <property type="evidence" value="ECO:0007669"/>
    <property type="project" value="UniProtKB-EC"/>
</dbReference>
<evidence type="ECO:0000256" key="7">
    <source>
        <dbReference type="PIRSR" id="PIRSR600542-1"/>
    </source>
</evidence>
<dbReference type="GO" id="GO:0043005">
    <property type="term" value="C:neuron projection"/>
    <property type="evidence" value="ECO:0007669"/>
    <property type="project" value="TreeGrafter"/>
</dbReference>